<comment type="caution">
    <text evidence="2">The sequence shown here is derived from an EMBL/GenBank/DDBJ whole genome shotgun (WGS) entry which is preliminary data.</text>
</comment>
<accession>A0A4V2SJ36</accession>
<keyword evidence="3" id="KW-1185">Reference proteome</keyword>
<keyword evidence="1" id="KW-0472">Membrane</keyword>
<organism evidence="2 3">
    <name type="scientific">Bisgaardia hudsonensis</name>
    <dbReference type="NCBI Taxonomy" id="109472"/>
    <lineage>
        <taxon>Bacteria</taxon>
        <taxon>Pseudomonadati</taxon>
        <taxon>Pseudomonadota</taxon>
        <taxon>Gammaproteobacteria</taxon>
        <taxon>Pasteurellales</taxon>
        <taxon>Pasteurellaceae</taxon>
        <taxon>Bisgaardia</taxon>
    </lineage>
</organism>
<evidence type="ECO:0000256" key="1">
    <source>
        <dbReference type="SAM" id="Phobius"/>
    </source>
</evidence>
<protein>
    <submittedName>
        <fullName evidence="2">Uncharacterized protein</fullName>
    </submittedName>
</protein>
<evidence type="ECO:0000313" key="3">
    <source>
        <dbReference type="Proteomes" id="UP000294841"/>
    </source>
</evidence>
<keyword evidence="1" id="KW-1133">Transmembrane helix</keyword>
<reference evidence="2 3" key="1">
    <citation type="submission" date="2019-03" db="EMBL/GenBank/DDBJ databases">
        <title>Genomic Encyclopedia of Type Strains, Phase IV (KMG-IV): sequencing the most valuable type-strain genomes for metagenomic binning, comparative biology and taxonomic classification.</title>
        <authorList>
            <person name="Goeker M."/>
        </authorList>
    </citation>
    <scope>NUCLEOTIDE SEQUENCE [LARGE SCALE GENOMIC DNA]</scope>
    <source>
        <strain evidence="2 3">DSM 28231</strain>
    </source>
</reference>
<dbReference type="Proteomes" id="UP000294841">
    <property type="component" value="Unassembled WGS sequence"/>
</dbReference>
<gene>
    <name evidence="2" type="ORF">EV697_103133</name>
</gene>
<name>A0A4V2SJ36_9PAST</name>
<proteinExistence type="predicted"/>
<evidence type="ECO:0000313" key="2">
    <source>
        <dbReference type="EMBL" id="TCP12828.1"/>
    </source>
</evidence>
<dbReference type="OrthoDB" id="5678977at2"/>
<dbReference type="AlphaFoldDB" id="A0A4V2SJ36"/>
<keyword evidence="1" id="KW-0812">Transmembrane</keyword>
<dbReference type="RefSeq" id="WP_132023461.1">
    <property type="nucleotide sequence ID" value="NZ_CP016605.1"/>
</dbReference>
<dbReference type="EMBL" id="SLXI01000003">
    <property type="protein sequence ID" value="TCP12828.1"/>
    <property type="molecule type" value="Genomic_DNA"/>
</dbReference>
<feature type="transmembrane region" description="Helical" evidence="1">
    <location>
        <begin position="20"/>
        <end position="42"/>
    </location>
</feature>
<sequence length="170" mass="20186">MSINLLPWREALQKRKLLFFILRLVIILLVCIMITWFSSVFYNQKNTAIFQSKQKIEKLIILINQAKKDTDYYRKNTQQKMELSSIHHSIFNALFTMLNNLPFQQGELQELHLNSSSLNLKGYTNSQQEFDLLNDFLEKQKAIKHIRLAYFSVNNEQLSFELNLLLKDKL</sequence>